<evidence type="ECO:0000313" key="1">
    <source>
        <dbReference type="EMBL" id="KAE9592993.1"/>
    </source>
</evidence>
<evidence type="ECO:0000313" key="2">
    <source>
        <dbReference type="Proteomes" id="UP000447434"/>
    </source>
</evidence>
<name>A0A6A4NLM1_LUPAL</name>
<protein>
    <submittedName>
        <fullName evidence="1">Uncharacterized protein</fullName>
    </submittedName>
</protein>
<keyword evidence="2" id="KW-1185">Reference proteome</keyword>
<dbReference type="EMBL" id="WOCE01000019">
    <property type="protein sequence ID" value="KAE9592993.1"/>
    <property type="molecule type" value="Genomic_DNA"/>
</dbReference>
<sequence length="57" mass="6651">MALIITIQDMDHLFRTVSHFMSQAIDYCKFGFLRLAFFTPCQPLRHFPSLSRIATCL</sequence>
<proteinExistence type="predicted"/>
<gene>
    <name evidence="1" type="ORF">Lalb_Chr19g0135051</name>
</gene>
<comment type="caution">
    <text evidence="1">The sequence shown here is derived from an EMBL/GenBank/DDBJ whole genome shotgun (WGS) entry which is preliminary data.</text>
</comment>
<reference evidence="2" key="1">
    <citation type="journal article" date="2020" name="Nat. Commun.">
        <title>Genome sequence of the cluster root forming white lupin.</title>
        <authorList>
            <person name="Hufnagel B."/>
            <person name="Marques A."/>
            <person name="Soriano A."/>
            <person name="Marques L."/>
            <person name="Divol F."/>
            <person name="Doumas P."/>
            <person name="Sallet E."/>
            <person name="Mancinotti D."/>
            <person name="Carrere S."/>
            <person name="Marande W."/>
            <person name="Arribat S."/>
            <person name="Keller J."/>
            <person name="Huneau C."/>
            <person name="Blein T."/>
            <person name="Aime D."/>
            <person name="Laguerre M."/>
            <person name="Taylor J."/>
            <person name="Schubert V."/>
            <person name="Nelson M."/>
            <person name="Geu-Flores F."/>
            <person name="Crespi M."/>
            <person name="Gallardo-Guerrero K."/>
            <person name="Delaux P.-M."/>
            <person name="Salse J."/>
            <person name="Berges H."/>
            <person name="Guyot R."/>
            <person name="Gouzy J."/>
            <person name="Peret B."/>
        </authorList>
    </citation>
    <scope>NUCLEOTIDE SEQUENCE [LARGE SCALE GENOMIC DNA]</scope>
    <source>
        <strain evidence="2">cv. Amiga</strain>
    </source>
</reference>
<accession>A0A6A4NLM1</accession>
<dbReference type="AlphaFoldDB" id="A0A6A4NLM1"/>
<organism evidence="1 2">
    <name type="scientific">Lupinus albus</name>
    <name type="common">White lupine</name>
    <name type="synonym">Lupinus termis</name>
    <dbReference type="NCBI Taxonomy" id="3870"/>
    <lineage>
        <taxon>Eukaryota</taxon>
        <taxon>Viridiplantae</taxon>
        <taxon>Streptophyta</taxon>
        <taxon>Embryophyta</taxon>
        <taxon>Tracheophyta</taxon>
        <taxon>Spermatophyta</taxon>
        <taxon>Magnoliopsida</taxon>
        <taxon>eudicotyledons</taxon>
        <taxon>Gunneridae</taxon>
        <taxon>Pentapetalae</taxon>
        <taxon>rosids</taxon>
        <taxon>fabids</taxon>
        <taxon>Fabales</taxon>
        <taxon>Fabaceae</taxon>
        <taxon>Papilionoideae</taxon>
        <taxon>50 kb inversion clade</taxon>
        <taxon>genistoids sensu lato</taxon>
        <taxon>core genistoids</taxon>
        <taxon>Genisteae</taxon>
        <taxon>Lupinus</taxon>
    </lineage>
</organism>
<dbReference type="Proteomes" id="UP000447434">
    <property type="component" value="Chromosome 19"/>
</dbReference>